<keyword evidence="1" id="KW-0732">Signal</keyword>
<dbReference type="AlphaFoldDB" id="A0A926IC22"/>
<dbReference type="SUPFAM" id="SSF69318">
    <property type="entry name" value="Integrin alpha N-terminal domain"/>
    <property type="match status" value="1"/>
</dbReference>
<feature type="chain" id="PRO_5039370043" description="VCBS repeat-containing protein" evidence="1">
    <location>
        <begin position="21"/>
        <end position="446"/>
    </location>
</feature>
<protein>
    <recommendedName>
        <fullName evidence="4">VCBS repeat-containing protein</fullName>
    </recommendedName>
</protein>
<comment type="caution">
    <text evidence="2">The sequence shown here is derived from an EMBL/GenBank/DDBJ whole genome shotgun (WGS) entry which is preliminary data.</text>
</comment>
<evidence type="ECO:0000313" key="2">
    <source>
        <dbReference type="EMBL" id="MBC8570888.1"/>
    </source>
</evidence>
<dbReference type="Proteomes" id="UP000660861">
    <property type="component" value="Unassembled WGS sequence"/>
</dbReference>
<gene>
    <name evidence="2" type="ORF">H8709_08620</name>
</gene>
<dbReference type="EMBL" id="JACRTC010000005">
    <property type="protein sequence ID" value="MBC8570888.1"/>
    <property type="molecule type" value="Genomic_DNA"/>
</dbReference>
<feature type="signal peptide" evidence="1">
    <location>
        <begin position="1"/>
        <end position="20"/>
    </location>
</feature>
<proteinExistence type="predicted"/>
<accession>A0A926IC22</accession>
<dbReference type="RefSeq" id="WP_262397980.1">
    <property type="nucleotide sequence ID" value="NZ_JACRTC010000005.1"/>
</dbReference>
<name>A0A926IC22_9FIRM</name>
<reference evidence="2" key="1">
    <citation type="submission" date="2020-08" db="EMBL/GenBank/DDBJ databases">
        <title>Genome public.</title>
        <authorList>
            <person name="Liu C."/>
            <person name="Sun Q."/>
        </authorList>
    </citation>
    <scope>NUCLEOTIDE SEQUENCE</scope>
    <source>
        <strain evidence="2">NSJ-54</strain>
    </source>
</reference>
<organism evidence="2 3">
    <name type="scientific">Zongyangia hominis</name>
    <dbReference type="NCBI Taxonomy" id="2763677"/>
    <lineage>
        <taxon>Bacteria</taxon>
        <taxon>Bacillati</taxon>
        <taxon>Bacillota</taxon>
        <taxon>Clostridia</taxon>
        <taxon>Eubacteriales</taxon>
        <taxon>Oscillospiraceae</taxon>
        <taxon>Zongyangia</taxon>
    </lineage>
</organism>
<keyword evidence="3" id="KW-1185">Reference proteome</keyword>
<dbReference type="InterPro" id="IPR028994">
    <property type="entry name" value="Integrin_alpha_N"/>
</dbReference>
<evidence type="ECO:0008006" key="4">
    <source>
        <dbReference type="Google" id="ProtNLM"/>
    </source>
</evidence>
<sequence length="446" mass="50550">MKRKAILGFFLCAVMLLLTSCDKIQPDVESLLSPPKLTQEQREIYDALVSSAASSSIKLKYPKAGEYRSAFVMYDIDGDGEEEAIAFYDPQQEDPSVRISILDRQNGEWASIYDKANSSGGVDVDRVMFENISSTEHKDMIIGWNLMNRSEKGVGIYAYEEQKLVSLYPDENEHEEMDTYSEMVVADLNGDLRQEIILLKNSSSTLRSSVRLVGYRQGKVLTLIDQQLRDGIMGYSKVQQAAVEHGVELYADVYLGESMMGTEILRVTNSEITYLTEKTEVFAQTQRASNLPSRDVDNDGRIEVPVNTPLPGYSSEVEDQALYLTSYNRWEDGKPVAVLSAVVNHENGYMFTMPPEWIGKVTVVTTFVPNEWKFIRFNETLENDSDALLYINVYAEDEYKDKNTISQRTLIDTKGIFEYYLYVPESADPQLAIPLEQARELFALLV</sequence>
<evidence type="ECO:0000256" key="1">
    <source>
        <dbReference type="SAM" id="SignalP"/>
    </source>
</evidence>
<dbReference type="PROSITE" id="PS51257">
    <property type="entry name" value="PROKAR_LIPOPROTEIN"/>
    <property type="match status" value="1"/>
</dbReference>
<evidence type="ECO:0000313" key="3">
    <source>
        <dbReference type="Proteomes" id="UP000660861"/>
    </source>
</evidence>